<name>A0AAN6GAH9_9BASI</name>
<feature type="compositionally biased region" description="Polar residues" evidence="1">
    <location>
        <begin position="1"/>
        <end position="12"/>
    </location>
</feature>
<feature type="non-terminal residue" evidence="2">
    <location>
        <position position="59"/>
    </location>
</feature>
<keyword evidence="3" id="KW-1185">Reference proteome</keyword>
<dbReference type="EMBL" id="JAPDMQ010000359">
    <property type="protein sequence ID" value="KAK0526306.1"/>
    <property type="molecule type" value="Genomic_DNA"/>
</dbReference>
<proteinExistence type="predicted"/>
<evidence type="ECO:0000313" key="3">
    <source>
        <dbReference type="Proteomes" id="UP001176521"/>
    </source>
</evidence>
<feature type="region of interest" description="Disordered" evidence="1">
    <location>
        <begin position="1"/>
        <end position="59"/>
    </location>
</feature>
<dbReference type="Proteomes" id="UP001176521">
    <property type="component" value="Unassembled WGS sequence"/>
</dbReference>
<protein>
    <submittedName>
        <fullName evidence="2">Uncharacterized protein</fullName>
    </submittedName>
</protein>
<evidence type="ECO:0000256" key="1">
    <source>
        <dbReference type="SAM" id="MobiDB-lite"/>
    </source>
</evidence>
<comment type="caution">
    <text evidence="2">The sequence shown here is derived from an EMBL/GenBank/DDBJ whole genome shotgun (WGS) entry which is preliminary data.</text>
</comment>
<reference evidence="2" key="1">
    <citation type="journal article" date="2023" name="PhytoFront">
        <title>Draft Genome Resources of Seven Strains of Tilletia horrida, Causal Agent of Kernel Smut of Rice.</title>
        <authorList>
            <person name="Khanal S."/>
            <person name="Antony Babu S."/>
            <person name="Zhou X.G."/>
        </authorList>
    </citation>
    <scope>NUCLEOTIDE SEQUENCE</scope>
    <source>
        <strain evidence="2">TX3</strain>
    </source>
</reference>
<organism evidence="2 3">
    <name type="scientific">Tilletia horrida</name>
    <dbReference type="NCBI Taxonomy" id="155126"/>
    <lineage>
        <taxon>Eukaryota</taxon>
        <taxon>Fungi</taxon>
        <taxon>Dikarya</taxon>
        <taxon>Basidiomycota</taxon>
        <taxon>Ustilaginomycotina</taxon>
        <taxon>Exobasidiomycetes</taxon>
        <taxon>Tilletiales</taxon>
        <taxon>Tilletiaceae</taxon>
        <taxon>Tilletia</taxon>
    </lineage>
</organism>
<evidence type="ECO:0000313" key="2">
    <source>
        <dbReference type="EMBL" id="KAK0526306.1"/>
    </source>
</evidence>
<sequence>MNAVNSRSSLKATTADDLAAPMGRRGDSETAWNEDEDGGGSAAAAAGGRGSRFSIKDGV</sequence>
<gene>
    <name evidence="2" type="ORF">OC842_005222</name>
</gene>
<accession>A0AAN6GAH9</accession>
<dbReference type="AlphaFoldDB" id="A0AAN6GAH9"/>